<dbReference type="RefSeq" id="WP_088269783.1">
    <property type="nucleotide sequence ID" value="NZ_BMKI01000005.1"/>
</dbReference>
<keyword evidence="5" id="KW-0598">Phosphotransferase system</keyword>
<dbReference type="PANTHER" id="PTHR34581">
    <property type="entry name" value="PTS SYSTEM N,N'-DIACETYLCHITOBIOSE-SPECIFIC EIIB COMPONENT"/>
    <property type="match status" value="1"/>
</dbReference>
<evidence type="ECO:0000256" key="5">
    <source>
        <dbReference type="ARBA" id="ARBA00022683"/>
    </source>
</evidence>
<dbReference type="SUPFAM" id="SSF52794">
    <property type="entry name" value="PTS system IIB component-like"/>
    <property type="match status" value="1"/>
</dbReference>
<evidence type="ECO:0000256" key="3">
    <source>
        <dbReference type="ARBA" id="ARBA00022597"/>
    </source>
</evidence>
<dbReference type="PANTHER" id="PTHR34581:SF2">
    <property type="entry name" value="PTS SYSTEM N,N'-DIACETYLCHITOBIOSE-SPECIFIC EIIB COMPONENT"/>
    <property type="match status" value="1"/>
</dbReference>
<evidence type="ECO:0000313" key="8">
    <source>
        <dbReference type="EMBL" id="GGC94286.1"/>
    </source>
</evidence>
<evidence type="ECO:0000313" key="9">
    <source>
        <dbReference type="Proteomes" id="UP000630615"/>
    </source>
</evidence>
<keyword evidence="9" id="KW-1185">Reference proteome</keyword>
<feature type="modified residue" description="Phosphocysteine; by EIIA" evidence="6">
    <location>
        <position position="7"/>
    </location>
</feature>
<evidence type="ECO:0000256" key="1">
    <source>
        <dbReference type="ARBA" id="ARBA00022448"/>
    </source>
</evidence>
<evidence type="ECO:0000256" key="4">
    <source>
        <dbReference type="ARBA" id="ARBA00022679"/>
    </source>
</evidence>
<keyword evidence="3" id="KW-0762">Sugar transport</keyword>
<proteinExistence type="predicted"/>
<dbReference type="InterPro" id="IPR013012">
    <property type="entry name" value="PTS_EIIB_3"/>
</dbReference>
<evidence type="ECO:0000256" key="2">
    <source>
        <dbReference type="ARBA" id="ARBA00022553"/>
    </source>
</evidence>
<gene>
    <name evidence="8" type="ORF">GCM10011573_24930</name>
</gene>
<keyword evidence="2" id="KW-0597">Phosphoprotein</keyword>
<feature type="domain" description="PTS EIIB type-3" evidence="7">
    <location>
        <begin position="1"/>
        <end position="131"/>
    </location>
</feature>
<name>A0ABQ1PC19_9ENTE</name>
<dbReference type="Proteomes" id="UP000630615">
    <property type="component" value="Unassembled WGS sequence"/>
</dbReference>
<dbReference type="InterPro" id="IPR051819">
    <property type="entry name" value="PTS_sugar-specific_EIIB"/>
</dbReference>
<dbReference type="InterPro" id="IPR036095">
    <property type="entry name" value="PTS_EIIB-like_sf"/>
</dbReference>
<protein>
    <recommendedName>
        <fullName evidence="7">PTS EIIB type-3 domain-containing protein</fullName>
    </recommendedName>
</protein>
<dbReference type="Gene3D" id="3.40.50.2300">
    <property type="match status" value="1"/>
</dbReference>
<keyword evidence="1" id="KW-0813">Transport</keyword>
<sequence>MFVFIGCAGGGTSSMFCQRIVKASEHSTLKTSFDDLESVMRHEKELAAESDIIFAYGGINAIRPQIVYDFTQLFDVVLIAPQVRFMTKAKKELLADYPIVVKDIDTRLFGLMDGERALDGLLEELITIDIERGYQSKKSVNNKASDKNIDIFVLGGDRKEAFFQSFTNALRNLGLVLLEESYSLEQLYTDHSEKEYDIRFLYGNSALITEEEFPKFARRIDVVLEKPLLYSSFDKKRQWLEDYQIPLLSFDPVAYTRNEGKQELERLLPELLDVSIYTEFSKDFLAPSLEQVTLKKRKKLGWFSWR</sequence>
<comment type="caution">
    <text evidence="8">The sequence shown here is derived from an EMBL/GenBank/DDBJ whole genome shotgun (WGS) entry which is preliminary data.</text>
</comment>
<keyword evidence="4" id="KW-0808">Transferase</keyword>
<reference evidence="9" key="1">
    <citation type="journal article" date="2019" name="Int. J. Syst. Evol. Microbiol.">
        <title>The Global Catalogue of Microorganisms (GCM) 10K type strain sequencing project: providing services to taxonomists for standard genome sequencing and annotation.</title>
        <authorList>
            <consortium name="The Broad Institute Genomics Platform"/>
            <consortium name="The Broad Institute Genome Sequencing Center for Infectious Disease"/>
            <person name="Wu L."/>
            <person name="Ma J."/>
        </authorList>
    </citation>
    <scope>NUCLEOTIDE SEQUENCE [LARGE SCALE GENOMIC DNA]</scope>
    <source>
        <strain evidence="9">CGMCC 1.15942</strain>
    </source>
</reference>
<evidence type="ECO:0000259" key="7">
    <source>
        <dbReference type="PROSITE" id="PS51100"/>
    </source>
</evidence>
<dbReference type="PROSITE" id="PS51100">
    <property type="entry name" value="PTS_EIIB_TYPE_3"/>
    <property type="match status" value="1"/>
</dbReference>
<dbReference type="EMBL" id="BMKI01000005">
    <property type="protein sequence ID" value="GGC94286.1"/>
    <property type="molecule type" value="Genomic_DNA"/>
</dbReference>
<organism evidence="8 9">
    <name type="scientific">Enterococcus wangshanyuanii</name>
    <dbReference type="NCBI Taxonomy" id="2005703"/>
    <lineage>
        <taxon>Bacteria</taxon>
        <taxon>Bacillati</taxon>
        <taxon>Bacillota</taxon>
        <taxon>Bacilli</taxon>
        <taxon>Lactobacillales</taxon>
        <taxon>Enterococcaceae</taxon>
        <taxon>Enterococcus</taxon>
    </lineage>
</organism>
<accession>A0ABQ1PC19</accession>
<evidence type="ECO:0000256" key="6">
    <source>
        <dbReference type="PROSITE-ProRule" id="PRU00423"/>
    </source>
</evidence>